<dbReference type="Proteomes" id="UP000002274">
    <property type="component" value="Chromosome"/>
</dbReference>
<dbReference type="AlphaFoldDB" id="A2C8M9"/>
<dbReference type="HOGENOM" id="CLU_3347243_0_0_3"/>
<evidence type="ECO:0000313" key="2">
    <source>
        <dbReference type="Proteomes" id="UP000002274"/>
    </source>
</evidence>
<dbReference type="EMBL" id="CP000554">
    <property type="protein sequence ID" value="ABM77839.1"/>
    <property type="molecule type" value="Genomic_DNA"/>
</dbReference>
<organism evidence="1 2">
    <name type="scientific">Prochlorococcus marinus (strain MIT 9303)</name>
    <dbReference type="NCBI Taxonomy" id="59922"/>
    <lineage>
        <taxon>Bacteria</taxon>
        <taxon>Bacillati</taxon>
        <taxon>Cyanobacteriota</taxon>
        <taxon>Cyanophyceae</taxon>
        <taxon>Synechococcales</taxon>
        <taxon>Prochlorococcaceae</taxon>
        <taxon>Prochlorococcus</taxon>
    </lineage>
</organism>
<protein>
    <submittedName>
        <fullName evidence="1">Uncharacterized protein</fullName>
    </submittedName>
</protein>
<accession>A2C8M9</accession>
<proteinExistence type="predicted"/>
<dbReference type="KEGG" id="pmf:P9303_10901"/>
<name>A2C8M9_PROM3</name>
<reference evidence="1 2" key="1">
    <citation type="journal article" date="2007" name="PLoS Genet.">
        <title>Patterns and implications of gene gain and loss in the evolution of Prochlorococcus.</title>
        <authorList>
            <person name="Kettler G.C."/>
            <person name="Martiny A.C."/>
            <person name="Huang K."/>
            <person name="Zucker J."/>
            <person name="Coleman M.L."/>
            <person name="Rodrigue S."/>
            <person name="Chen F."/>
            <person name="Lapidus A."/>
            <person name="Ferriera S."/>
            <person name="Johnson J."/>
            <person name="Steglich C."/>
            <person name="Church G.M."/>
            <person name="Richardson P."/>
            <person name="Chisholm S.W."/>
        </authorList>
    </citation>
    <scope>NUCLEOTIDE SEQUENCE [LARGE SCALE GENOMIC DNA]</scope>
    <source>
        <strain evidence="1 2">MIT 9303</strain>
    </source>
</reference>
<evidence type="ECO:0000313" key="1">
    <source>
        <dbReference type="EMBL" id="ABM77839.1"/>
    </source>
</evidence>
<sequence>MVRVVLLMMNGLDDWQNKMTSVTALIHPDPPALFCFC</sequence>
<gene>
    <name evidence="1" type="ordered locus">P9303_10901</name>
</gene>